<dbReference type="VEuPathDB" id="VectorBase:CPIJ012053"/>
<feature type="domain" description="PheRS DNA binding" evidence="1">
    <location>
        <begin position="9"/>
        <end position="55"/>
    </location>
</feature>
<dbReference type="OrthoDB" id="238316at2759"/>
<dbReference type="GO" id="GO:0004812">
    <property type="term" value="F:aminoacyl-tRNA ligase activity"/>
    <property type="evidence" value="ECO:0007669"/>
    <property type="project" value="UniProtKB-KW"/>
</dbReference>
<evidence type="ECO:0000313" key="2">
    <source>
        <dbReference type="EMBL" id="EDS36574.1"/>
    </source>
</evidence>
<dbReference type="EMBL" id="DS232170">
    <property type="protein sequence ID" value="EDS36574.1"/>
    <property type="molecule type" value="Genomic_DNA"/>
</dbReference>
<name>B0WXP2_CULQU</name>
<dbReference type="VEuPathDB" id="VectorBase:CQUJHB004604"/>
<reference evidence="2" key="1">
    <citation type="submission" date="2007-03" db="EMBL/GenBank/DDBJ databases">
        <title>Annotation of Culex pipiens quinquefasciatus.</title>
        <authorList>
            <consortium name="The Broad Institute Genome Sequencing Platform"/>
            <person name="Atkinson P.W."/>
            <person name="Hemingway J."/>
            <person name="Christensen B.M."/>
            <person name="Higgs S."/>
            <person name="Kodira C."/>
            <person name="Hannick L."/>
            <person name="Megy K."/>
            <person name="O'Leary S."/>
            <person name="Pearson M."/>
            <person name="Haas B.J."/>
            <person name="Mauceli E."/>
            <person name="Wortman J.R."/>
            <person name="Lee N.H."/>
            <person name="Guigo R."/>
            <person name="Stanke M."/>
            <person name="Alvarado L."/>
            <person name="Amedeo P."/>
            <person name="Antoine C.H."/>
            <person name="Arensburger P."/>
            <person name="Bidwell S.L."/>
            <person name="Crawford M."/>
            <person name="Camaro F."/>
            <person name="Devon K."/>
            <person name="Engels R."/>
            <person name="Hammond M."/>
            <person name="Howarth C."/>
            <person name="Koehrsen M."/>
            <person name="Lawson D."/>
            <person name="Montgomery P."/>
            <person name="Nene V."/>
            <person name="Nusbaum C."/>
            <person name="Puiu D."/>
            <person name="Romero-Severson J."/>
            <person name="Severson D.W."/>
            <person name="Shumway M."/>
            <person name="Sisk P."/>
            <person name="Stolte C."/>
            <person name="Zeng Q."/>
            <person name="Eisenstadt E."/>
            <person name="Fraser-Liggett C."/>
            <person name="Strausberg R."/>
            <person name="Galagan J."/>
            <person name="Birren B."/>
            <person name="Collins F.H."/>
        </authorList>
    </citation>
    <scope>NUCLEOTIDE SEQUENCE [LARGE SCALE GENOMIC DNA]</scope>
    <source>
        <strain evidence="2">JHB</strain>
    </source>
</reference>
<evidence type="ECO:0000313" key="4">
    <source>
        <dbReference type="Proteomes" id="UP000002320"/>
    </source>
</evidence>
<dbReference type="HOGENOM" id="CLU_683822_0_0_1"/>
<dbReference type="InterPro" id="IPR040724">
    <property type="entry name" value="PheRS_DBD1"/>
</dbReference>
<organism>
    <name type="scientific">Culex quinquefasciatus</name>
    <name type="common">Southern house mosquito</name>
    <name type="synonym">Culex pungens</name>
    <dbReference type="NCBI Taxonomy" id="7176"/>
    <lineage>
        <taxon>Eukaryota</taxon>
        <taxon>Metazoa</taxon>
        <taxon>Ecdysozoa</taxon>
        <taxon>Arthropoda</taxon>
        <taxon>Hexapoda</taxon>
        <taxon>Insecta</taxon>
        <taxon>Pterygota</taxon>
        <taxon>Neoptera</taxon>
        <taxon>Endopterygota</taxon>
        <taxon>Diptera</taxon>
        <taxon>Nematocera</taxon>
        <taxon>Culicoidea</taxon>
        <taxon>Culicidae</taxon>
        <taxon>Culicinae</taxon>
        <taxon>Culicini</taxon>
        <taxon>Culex</taxon>
        <taxon>Culex</taxon>
    </lineage>
</organism>
<dbReference type="KEGG" id="cqu:CpipJ_CPIJ012053"/>
<dbReference type="Pfam" id="PF18552">
    <property type="entry name" value="PheRS_DBD1"/>
    <property type="match status" value="1"/>
</dbReference>
<evidence type="ECO:0000259" key="1">
    <source>
        <dbReference type="Pfam" id="PF18552"/>
    </source>
</evidence>
<keyword evidence="2" id="KW-0030">Aminoacyl-tRNA synthetase</keyword>
<dbReference type="EnsemblMetazoa" id="CPIJ012053-RA">
    <property type="protein sequence ID" value="CPIJ012053-PA"/>
    <property type="gene ID" value="CPIJ012053"/>
</dbReference>
<evidence type="ECO:0000313" key="3">
    <source>
        <dbReference type="EnsemblMetazoa" id="CPIJ012053-PA"/>
    </source>
</evidence>
<sequence>MKKRSASCIDQQGTIVDSLDLVPVFVLEHQKIVGGVKSIESTVRGVIQTEQDTRMCWELNEEGKFPSTPGLELTTFGLRGLTFTSLSDGRRDQTNLVSKNSTGTFWDQTKADWWREISSPVQNKQRLCFQLNNRVIPDRTTRSGKDRFPKRSLPYIIMKEKLVDMRYWPLTAGKNNDPTAGALSLASLLNTLLGDKLKVIAGGERDYYLCKKVHTWYSKEMEKSFAFQFTTTILRPFQIVLNGLSGVTEAHKSTPYKTIAGRSKTQTRLPVHAKWFMCYHSLTPHNPALLKFKFSHDGASPPEFLKKAAVSPTRHGQIHGTIANHLARPGMEAACKPPLLFYSRKRKPAELISSVSAQETDVEPIKVVPPTRTSTRRAARLFWKDQSNRRWCDGLTHVDFEQI</sequence>
<reference evidence="3" key="2">
    <citation type="submission" date="2021-02" db="UniProtKB">
        <authorList>
            <consortium name="EnsemblMetazoa"/>
        </authorList>
    </citation>
    <scope>IDENTIFICATION</scope>
    <source>
        <strain evidence="3">JHB</strain>
    </source>
</reference>
<proteinExistence type="predicted"/>
<keyword evidence="2" id="KW-0436">Ligase</keyword>
<dbReference type="Gene3D" id="3.30.1370.240">
    <property type="match status" value="1"/>
</dbReference>
<dbReference type="AlphaFoldDB" id="B0WXP2"/>
<gene>
    <name evidence="3" type="primary">6044692</name>
    <name evidence="2" type="ORF">CpipJ_CPIJ012053</name>
</gene>
<accession>B0WXP2</accession>
<dbReference type="Proteomes" id="UP000002320">
    <property type="component" value="Unassembled WGS sequence"/>
</dbReference>
<dbReference type="InParanoid" id="B0WXP2"/>
<protein>
    <submittedName>
        <fullName evidence="2 3">Phenylalanyl-tRNA synthetase alpha chain</fullName>
    </submittedName>
</protein>
<keyword evidence="4" id="KW-1185">Reference proteome</keyword>